<evidence type="ECO:0000256" key="4">
    <source>
        <dbReference type="ARBA" id="ARBA00020268"/>
    </source>
</evidence>
<evidence type="ECO:0000256" key="13">
    <source>
        <dbReference type="SAM" id="Phobius"/>
    </source>
</evidence>
<organism evidence="14 15">
    <name type="scientific">Dielma fastidiosa</name>
    <dbReference type="NCBI Taxonomy" id="1034346"/>
    <lineage>
        <taxon>Bacteria</taxon>
        <taxon>Bacillati</taxon>
        <taxon>Bacillota</taxon>
        <taxon>Erysipelotrichia</taxon>
        <taxon>Erysipelotrichales</taxon>
        <taxon>Erysipelotrichaceae</taxon>
        <taxon>Dielma</taxon>
    </lineage>
</organism>
<accession>A0A318KPZ2</accession>
<evidence type="ECO:0000256" key="6">
    <source>
        <dbReference type="ARBA" id="ARBA00022449"/>
    </source>
</evidence>
<dbReference type="EMBL" id="QJKH01000007">
    <property type="protein sequence ID" value="PXX78632.1"/>
    <property type="molecule type" value="Genomic_DNA"/>
</dbReference>
<feature type="transmembrane region" description="Helical" evidence="13">
    <location>
        <begin position="55"/>
        <end position="76"/>
    </location>
</feature>
<sequence length="445" mass="48380">MDRKLFDNAALKRLIIPLVIEQFLAVFMGMMDMIMVSSCGEAAISGVNLADSINILIINVLAALATGGAVVASQYLGKQEPENASKSAKQLIYSSLIFALALAIGSMLFCKPLLGFVFGSVDAEVMGNATTYFFITAISYPFLALYNSGASLFRAMGDSKVSMKVSMITNVENIVGNYIMIFPLQMGVAGAAISTLVSRLTGAVIMLVLLKKEENPIHIKKYLHFEWSNSLVSKILAVGLPSGMENGIFQLGKILVQSLVSTFGLSAIAANSVGSTMASVCTIPAAAIGLALVTVVGQCMGAGKPEEAAYYMKKLTGIAYVCIFVTAALTYLSLPFIFRLYQLSPETMTIARELAVSFCIACVIFWPASFTFPNGLRAANDARYTMIVSVLSMWIFRVGSAYVFAQYMNMGVMGVWFAMYLDWIVRLLFFVLRFKSGKWQRRKLV</sequence>
<evidence type="ECO:0000256" key="9">
    <source>
        <dbReference type="ARBA" id="ARBA00022989"/>
    </source>
</evidence>
<proteinExistence type="inferred from homology"/>
<evidence type="ECO:0000256" key="1">
    <source>
        <dbReference type="ARBA" id="ARBA00003408"/>
    </source>
</evidence>
<gene>
    <name evidence="14" type="ORF">DES51_107173</name>
</gene>
<evidence type="ECO:0000313" key="14">
    <source>
        <dbReference type="EMBL" id="PXX78632.1"/>
    </source>
</evidence>
<dbReference type="STRING" id="1034346.GCA_000313565_02880"/>
<comment type="caution">
    <text evidence="14">The sequence shown here is derived from an EMBL/GenBank/DDBJ whole genome shotgun (WGS) entry which is preliminary data.</text>
</comment>
<dbReference type="PANTHER" id="PTHR43298">
    <property type="entry name" value="MULTIDRUG RESISTANCE PROTEIN NORM-RELATED"/>
    <property type="match status" value="1"/>
</dbReference>
<keyword evidence="7" id="KW-1003">Cell membrane</keyword>
<keyword evidence="10" id="KW-0406">Ion transport</keyword>
<name>A0A318KPZ2_9FIRM</name>
<dbReference type="NCBIfam" id="TIGR00797">
    <property type="entry name" value="matE"/>
    <property type="match status" value="1"/>
</dbReference>
<reference evidence="14 15" key="1">
    <citation type="submission" date="2018-05" db="EMBL/GenBank/DDBJ databases">
        <title>Genomic Encyclopedia of Type Strains, Phase IV (KMG-IV): sequencing the most valuable type-strain genomes for metagenomic binning, comparative biology and taxonomic classification.</title>
        <authorList>
            <person name="Goeker M."/>
        </authorList>
    </citation>
    <scope>NUCLEOTIDE SEQUENCE [LARGE SCALE GENOMIC DNA]</scope>
    <source>
        <strain evidence="14 15">JC118</strain>
    </source>
</reference>
<dbReference type="GO" id="GO:0006811">
    <property type="term" value="P:monoatomic ion transport"/>
    <property type="evidence" value="ECO:0007669"/>
    <property type="project" value="UniProtKB-KW"/>
</dbReference>
<dbReference type="InterPro" id="IPR050222">
    <property type="entry name" value="MATE_MdtK"/>
</dbReference>
<feature type="transmembrane region" description="Helical" evidence="13">
    <location>
        <begin position="131"/>
        <end position="153"/>
    </location>
</feature>
<evidence type="ECO:0000256" key="7">
    <source>
        <dbReference type="ARBA" id="ARBA00022475"/>
    </source>
</evidence>
<keyword evidence="15" id="KW-1185">Reference proteome</keyword>
<evidence type="ECO:0000256" key="12">
    <source>
        <dbReference type="ARBA" id="ARBA00031636"/>
    </source>
</evidence>
<comment type="subcellular location">
    <subcellularLocation>
        <location evidence="2">Cell membrane</location>
        <topology evidence="2">Multi-pass membrane protein</topology>
    </subcellularLocation>
</comment>
<feature type="transmembrane region" description="Helical" evidence="13">
    <location>
        <begin position="96"/>
        <end position="119"/>
    </location>
</feature>
<dbReference type="InterPro" id="IPR048279">
    <property type="entry name" value="MdtK-like"/>
</dbReference>
<keyword evidence="6" id="KW-0050">Antiport</keyword>
<dbReference type="Proteomes" id="UP000247612">
    <property type="component" value="Unassembled WGS sequence"/>
</dbReference>
<dbReference type="OrthoDB" id="62420at2"/>
<keyword evidence="8 13" id="KW-0812">Transmembrane</keyword>
<comment type="function">
    <text evidence="1">Multidrug efflux pump.</text>
</comment>
<feature type="transmembrane region" description="Helical" evidence="13">
    <location>
        <begin position="384"/>
        <end position="405"/>
    </location>
</feature>
<dbReference type="AlphaFoldDB" id="A0A318KPZ2"/>
<dbReference type="CDD" id="cd13137">
    <property type="entry name" value="MATE_NorM_like"/>
    <property type="match status" value="1"/>
</dbReference>
<dbReference type="GO" id="GO:0042910">
    <property type="term" value="F:xenobiotic transmembrane transporter activity"/>
    <property type="evidence" value="ECO:0007669"/>
    <property type="project" value="InterPro"/>
</dbReference>
<feature type="transmembrane region" description="Helical" evidence="13">
    <location>
        <begin position="318"/>
        <end position="338"/>
    </location>
</feature>
<dbReference type="GO" id="GO:0015297">
    <property type="term" value="F:antiporter activity"/>
    <property type="evidence" value="ECO:0007669"/>
    <property type="project" value="UniProtKB-KW"/>
</dbReference>
<dbReference type="PANTHER" id="PTHR43298:SF2">
    <property type="entry name" value="FMN_FAD EXPORTER YEEO-RELATED"/>
    <property type="match status" value="1"/>
</dbReference>
<evidence type="ECO:0000256" key="11">
    <source>
        <dbReference type="ARBA" id="ARBA00023136"/>
    </source>
</evidence>
<comment type="similarity">
    <text evidence="3">Belongs to the multi antimicrobial extrusion (MATE) (TC 2.A.66.1) family.</text>
</comment>
<evidence type="ECO:0000256" key="8">
    <source>
        <dbReference type="ARBA" id="ARBA00022692"/>
    </source>
</evidence>
<feature type="transmembrane region" description="Helical" evidence="13">
    <location>
        <begin position="277"/>
        <end position="297"/>
    </location>
</feature>
<evidence type="ECO:0000256" key="2">
    <source>
        <dbReference type="ARBA" id="ARBA00004651"/>
    </source>
</evidence>
<keyword evidence="5" id="KW-0813">Transport</keyword>
<dbReference type="RefSeq" id="WP_022939163.1">
    <property type="nucleotide sequence ID" value="NZ_CABKRQ010000008.1"/>
</dbReference>
<dbReference type="GO" id="GO:0005886">
    <property type="term" value="C:plasma membrane"/>
    <property type="evidence" value="ECO:0007669"/>
    <property type="project" value="UniProtKB-SubCell"/>
</dbReference>
<evidence type="ECO:0000313" key="15">
    <source>
        <dbReference type="Proteomes" id="UP000247612"/>
    </source>
</evidence>
<keyword evidence="9 13" id="KW-1133">Transmembrane helix</keyword>
<evidence type="ECO:0000256" key="5">
    <source>
        <dbReference type="ARBA" id="ARBA00022448"/>
    </source>
</evidence>
<dbReference type="Pfam" id="PF01554">
    <property type="entry name" value="MatE"/>
    <property type="match status" value="2"/>
</dbReference>
<keyword evidence="11 13" id="KW-0472">Membrane</keyword>
<feature type="transmembrane region" description="Helical" evidence="13">
    <location>
        <begin position="14"/>
        <end position="35"/>
    </location>
</feature>
<evidence type="ECO:0000256" key="3">
    <source>
        <dbReference type="ARBA" id="ARBA00010199"/>
    </source>
</evidence>
<feature type="transmembrane region" description="Helical" evidence="13">
    <location>
        <begin position="350"/>
        <end position="372"/>
    </location>
</feature>
<protein>
    <recommendedName>
        <fullName evidence="4">Probable multidrug resistance protein NorM</fullName>
    </recommendedName>
    <alternativeName>
        <fullName evidence="12">Multidrug-efflux transporter</fullName>
    </alternativeName>
</protein>
<feature type="transmembrane region" description="Helical" evidence="13">
    <location>
        <begin position="411"/>
        <end position="432"/>
    </location>
</feature>
<dbReference type="PIRSF" id="PIRSF006603">
    <property type="entry name" value="DinF"/>
    <property type="match status" value="1"/>
</dbReference>
<dbReference type="InterPro" id="IPR002528">
    <property type="entry name" value="MATE_fam"/>
</dbReference>
<evidence type="ECO:0000256" key="10">
    <source>
        <dbReference type="ARBA" id="ARBA00023065"/>
    </source>
</evidence>